<dbReference type="SMART" id="SM00382">
    <property type="entry name" value="AAA"/>
    <property type="match status" value="1"/>
</dbReference>
<dbReference type="Gene3D" id="3.40.50.300">
    <property type="entry name" value="P-loop containing nucleotide triphosphate hydrolases"/>
    <property type="match status" value="1"/>
</dbReference>
<dbReference type="SUPFAM" id="SSF52540">
    <property type="entry name" value="P-loop containing nucleoside triphosphate hydrolases"/>
    <property type="match status" value="1"/>
</dbReference>
<evidence type="ECO:0000256" key="3">
    <source>
        <dbReference type="ARBA" id="ARBA00022475"/>
    </source>
</evidence>
<keyword evidence="2" id="KW-0813">Transport</keyword>
<dbReference type="FunFam" id="3.40.50.300:FF:000020">
    <property type="entry name" value="Amino acid ABC transporter ATP-binding component"/>
    <property type="match status" value="1"/>
</dbReference>
<dbReference type="InterPro" id="IPR017871">
    <property type="entry name" value="ABC_transporter-like_CS"/>
</dbReference>
<gene>
    <name evidence="7" type="ORF">I5803_19785</name>
</gene>
<evidence type="ECO:0000256" key="5">
    <source>
        <dbReference type="ARBA" id="ARBA00022840"/>
    </source>
</evidence>
<dbReference type="GO" id="GO:0005524">
    <property type="term" value="F:ATP binding"/>
    <property type="evidence" value="ECO:0007669"/>
    <property type="project" value="UniProtKB-KW"/>
</dbReference>
<evidence type="ECO:0000259" key="6">
    <source>
        <dbReference type="PROSITE" id="PS50893"/>
    </source>
</evidence>
<dbReference type="InterPro" id="IPR027417">
    <property type="entry name" value="P-loop_NTPase"/>
</dbReference>
<feature type="domain" description="ABC transporter" evidence="6">
    <location>
        <begin position="12"/>
        <end position="246"/>
    </location>
</feature>
<protein>
    <submittedName>
        <fullName evidence="7">Amino acid ABC transporter ATP-binding protein</fullName>
    </submittedName>
</protein>
<sequence length="261" mass="28722">MDQPAASTEPIIRVEGVEKWYGKFKVLTGIDLQVAAGERIVICGPSGSGKSTLIRCLNALEAVQKGRIVVDGMELTGNRKNIDKVRAEVGMVFQQFNLFPHLTILQNCTLAPMRTRGVSKEEAEATAMKYLTRVRIPEQASKYPAQLSGGQQQRVAIARALCMTPRIMLFDEPTSALDPEMVKEVLDTMIGLAEEGMTMLCVTHEMGFARQVADRVIFMADGAIVEQAPPQEFFTAPKHEKTRQFLGQILSSHQHHGPAAS</sequence>
<keyword evidence="3" id="KW-0472">Membrane</keyword>
<proteinExistence type="inferred from homology"/>
<dbReference type="InterPro" id="IPR050086">
    <property type="entry name" value="MetN_ABC_transporter-like"/>
</dbReference>
<dbReference type="GO" id="GO:0015424">
    <property type="term" value="F:ABC-type amino acid transporter activity"/>
    <property type="evidence" value="ECO:0007669"/>
    <property type="project" value="InterPro"/>
</dbReference>
<accession>A0A931H8C5</accession>
<name>A0A931H8C5_9BURK</name>
<comment type="similarity">
    <text evidence="1">Belongs to the ABC transporter superfamily.</text>
</comment>
<dbReference type="PANTHER" id="PTHR43166:SF4">
    <property type="entry name" value="PHOSPHONATES IMPORT ATP-BINDING PROTEIN PHNC"/>
    <property type="match status" value="1"/>
</dbReference>
<evidence type="ECO:0000256" key="1">
    <source>
        <dbReference type="ARBA" id="ARBA00005417"/>
    </source>
</evidence>
<evidence type="ECO:0000256" key="2">
    <source>
        <dbReference type="ARBA" id="ARBA00022448"/>
    </source>
</evidence>
<dbReference type="InterPro" id="IPR003593">
    <property type="entry name" value="AAA+_ATPase"/>
</dbReference>
<dbReference type="InterPro" id="IPR030679">
    <property type="entry name" value="ABC_ATPase_HisP-typ"/>
</dbReference>
<dbReference type="CDD" id="cd03262">
    <property type="entry name" value="ABC_HisP_GlnQ"/>
    <property type="match status" value="1"/>
</dbReference>
<keyword evidence="3" id="KW-1003">Cell membrane</keyword>
<evidence type="ECO:0000256" key="4">
    <source>
        <dbReference type="ARBA" id="ARBA00022741"/>
    </source>
</evidence>
<keyword evidence="4" id="KW-0547">Nucleotide-binding</keyword>
<evidence type="ECO:0000313" key="7">
    <source>
        <dbReference type="EMBL" id="MBG9390282.1"/>
    </source>
</evidence>
<dbReference type="EMBL" id="JADWYS010000001">
    <property type="protein sequence ID" value="MBG9390282.1"/>
    <property type="molecule type" value="Genomic_DNA"/>
</dbReference>
<organism evidence="7 8">
    <name type="scientific">Caenimonas aquaedulcis</name>
    <dbReference type="NCBI Taxonomy" id="2793270"/>
    <lineage>
        <taxon>Bacteria</taxon>
        <taxon>Pseudomonadati</taxon>
        <taxon>Pseudomonadota</taxon>
        <taxon>Betaproteobacteria</taxon>
        <taxon>Burkholderiales</taxon>
        <taxon>Comamonadaceae</taxon>
        <taxon>Caenimonas</taxon>
    </lineage>
</organism>
<dbReference type="GO" id="GO:0016887">
    <property type="term" value="F:ATP hydrolysis activity"/>
    <property type="evidence" value="ECO:0007669"/>
    <property type="project" value="InterPro"/>
</dbReference>
<dbReference type="PIRSF" id="PIRSF039085">
    <property type="entry name" value="ABC_ATPase_HisP"/>
    <property type="match status" value="1"/>
</dbReference>
<evidence type="ECO:0000313" key="8">
    <source>
        <dbReference type="Proteomes" id="UP000651050"/>
    </source>
</evidence>
<keyword evidence="5 7" id="KW-0067">ATP-binding</keyword>
<dbReference type="RefSeq" id="WP_196988030.1">
    <property type="nucleotide sequence ID" value="NZ_JADWYS010000001.1"/>
</dbReference>
<reference evidence="7" key="1">
    <citation type="submission" date="2020-11" db="EMBL/GenBank/DDBJ databases">
        <title>Bacterial whole genome sequence for Caenimonas sp. DR4.4.</title>
        <authorList>
            <person name="Le V."/>
            <person name="Ko S.-R."/>
            <person name="Ahn C.-Y."/>
            <person name="Oh H.-M."/>
        </authorList>
    </citation>
    <scope>NUCLEOTIDE SEQUENCE</scope>
    <source>
        <strain evidence="7">DR4.4</strain>
    </source>
</reference>
<dbReference type="PROSITE" id="PS50893">
    <property type="entry name" value="ABC_TRANSPORTER_2"/>
    <property type="match status" value="1"/>
</dbReference>
<keyword evidence="8" id="KW-1185">Reference proteome</keyword>
<dbReference type="PROSITE" id="PS00211">
    <property type="entry name" value="ABC_TRANSPORTER_1"/>
    <property type="match status" value="1"/>
</dbReference>
<dbReference type="AlphaFoldDB" id="A0A931H8C5"/>
<comment type="caution">
    <text evidence="7">The sequence shown here is derived from an EMBL/GenBank/DDBJ whole genome shotgun (WGS) entry which is preliminary data.</text>
</comment>
<dbReference type="InterPro" id="IPR003439">
    <property type="entry name" value="ABC_transporter-like_ATP-bd"/>
</dbReference>
<dbReference type="PANTHER" id="PTHR43166">
    <property type="entry name" value="AMINO ACID IMPORT ATP-BINDING PROTEIN"/>
    <property type="match status" value="1"/>
</dbReference>
<dbReference type="Pfam" id="PF00005">
    <property type="entry name" value="ABC_tran"/>
    <property type="match status" value="1"/>
</dbReference>
<dbReference type="Proteomes" id="UP000651050">
    <property type="component" value="Unassembled WGS sequence"/>
</dbReference>